<organism evidence="1 2">
    <name type="scientific">Nitrosospira multiformis (strain ATCC 25196 / NCIMB 11849 / C 71)</name>
    <dbReference type="NCBI Taxonomy" id="323848"/>
    <lineage>
        <taxon>Bacteria</taxon>
        <taxon>Pseudomonadati</taxon>
        <taxon>Pseudomonadota</taxon>
        <taxon>Betaproteobacteria</taxon>
        <taxon>Nitrosomonadales</taxon>
        <taxon>Nitrosomonadaceae</taxon>
        <taxon>Nitrosospira</taxon>
    </lineage>
</organism>
<sequence>MIEKGLPGTLSRWLCFSEASIPAKRILCYRFDLLTTIKSTAPILCRKIPEKLLVIPAFSIIHNYCG</sequence>
<evidence type="ECO:0000313" key="1">
    <source>
        <dbReference type="EMBL" id="SEG05312.1"/>
    </source>
</evidence>
<dbReference type="AlphaFoldDB" id="A0A1H5X0J5"/>
<reference evidence="1 2" key="1">
    <citation type="submission" date="2016-10" db="EMBL/GenBank/DDBJ databases">
        <authorList>
            <person name="de Groot N.N."/>
        </authorList>
    </citation>
    <scope>NUCLEOTIDE SEQUENCE [LARGE SCALE GENOMIC DNA]</scope>
    <source>
        <strain evidence="1 2">Nl13</strain>
    </source>
</reference>
<proteinExistence type="predicted"/>
<evidence type="ECO:0000313" key="2">
    <source>
        <dbReference type="Proteomes" id="UP000236751"/>
    </source>
</evidence>
<protein>
    <submittedName>
        <fullName evidence="1">Uncharacterized protein</fullName>
    </submittedName>
</protein>
<dbReference type="Proteomes" id="UP000236751">
    <property type="component" value="Unassembled WGS sequence"/>
</dbReference>
<gene>
    <name evidence="1" type="ORF">SAMN05216403_12537</name>
</gene>
<name>A0A1H5X0J5_NITMU</name>
<accession>A0A1H5X0J5</accession>
<dbReference type="EMBL" id="FNVK01000025">
    <property type="protein sequence ID" value="SEG05312.1"/>
    <property type="molecule type" value="Genomic_DNA"/>
</dbReference>